<protein>
    <recommendedName>
        <fullName evidence="1">LysM domain-containing protein</fullName>
    </recommendedName>
</protein>
<evidence type="ECO:0000259" key="1">
    <source>
        <dbReference type="PROSITE" id="PS51782"/>
    </source>
</evidence>
<dbReference type="InterPro" id="IPR018392">
    <property type="entry name" value="LysM"/>
</dbReference>
<dbReference type="Pfam" id="PF01476">
    <property type="entry name" value="LysM"/>
    <property type="match status" value="1"/>
</dbReference>
<evidence type="ECO:0000313" key="2">
    <source>
        <dbReference type="EMBL" id="KAK3280442.1"/>
    </source>
</evidence>
<gene>
    <name evidence="2" type="ORF">CYMTET_11717</name>
</gene>
<dbReference type="SMART" id="SM00257">
    <property type="entry name" value="LysM"/>
    <property type="match status" value="1"/>
</dbReference>
<dbReference type="SUPFAM" id="SSF54106">
    <property type="entry name" value="LysM domain"/>
    <property type="match status" value="1"/>
</dbReference>
<comment type="caution">
    <text evidence="2">The sequence shown here is derived from an EMBL/GenBank/DDBJ whole genome shotgun (WGS) entry which is preliminary data.</text>
</comment>
<sequence>AQVSKCLEPSNQTAVTSVARLGNRTVVELEVVLPATLDDTKLQEVKEFISTSPHKIFSSDDVYFSKLGQISTSNVRYVAGGSSLPPWQRPGALRGFVAAGVAAFLLLRRQNRADIVEHRIVEGETLYRLSKRYNCPVVEIAQMNDIPNVNKIYAGNFIRCRHQRCKSIVSDWLERLEHHRNSMTMKPSSASASTNALTLPPPSKAEHLQAKFLQLFLNLQPKVDCMEVITPETGVETTMEIPLRPLGAQQWQ</sequence>
<dbReference type="Proteomes" id="UP001190700">
    <property type="component" value="Unassembled WGS sequence"/>
</dbReference>
<dbReference type="EMBL" id="LGRX02004393">
    <property type="protein sequence ID" value="KAK3280442.1"/>
    <property type="molecule type" value="Genomic_DNA"/>
</dbReference>
<reference evidence="2 3" key="1">
    <citation type="journal article" date="2015" name="Genome Biol. Evol.">
        <title>Comparative Genomics of a Bacterivorous Green Alga Reveals Evolutionary Causalities and Consequences of Phago-Mixotrophic Mode of Nutrition.</title>
        <authorList>
            <person name="Burns J.A."/>
            <person name="Paasch A."/>
            <person name="Narechania A."/>
            <person name="Kim E."/>
        </authorList>
    </citation>
    <scope>NUCLEOTIDE SEQUENCE [LARGE SCALE GENOMIC DNA]</scope>
    <source>
        <strain evidence="2 3">PLY_AMNH</strain>
    </source>
</reference>
<organism evidence="2 3">
    <name type="scientific">Cymbomonas tetramitiformis</name>
    <dbReference type="NCBI Taxonomy" id="36881"/>
    <lineage>
        <taxon>Eukaryota</taxon>
        <taxon>Viridiplantae</taxon>
        <taxon>Chlorophyta</taxon>
        <taxon>Pyramimonadophyceae</taxon>
        <taxon>Pyramimonadales</taxon>
        <taxon>Pyramimonadaceae</taxon>
        <taxon>Cymbomonas</taxon>
    </lineage>
</organism>
<proteinExistence type="predicted"/>
<feature type="domain" description="LysM" evidence="1">
    <location>
        <begin position="116"/>
        <end position="160"/>
    </location>
</feature>
<name>A0AAE0LCW3_9CHLO</name>
<feature type="non-terminal residue" evidence="2">
    <location>
        <position position="1"/>
    </location>
</feature>
<keyword evidence="3" id="KW-1185">Reference proteome</keyword>
<dbReference type="Gene3D" id="3.10.350.10">
    <property type="entry name" value="LysM domain"/>
    <property type="match status" value="1"/>
</dbReference>
<dbReference type="CDD" id="cd00118">
    <property type="entry name" value="LysM"/>
    <property type="match status" value="1"/>
</dbReference>
<evidence type="ECO:0000313" key="3">
    <source>
        <dbReference type="Proteomes" id="UP001190700"/>
    </source>
</evidence>
<accession>A0AAE0LCW3</accession>
<dbReference type="PROSITE" id="PS51782">
    <property type="entry name" value="LYSM"/>
    <property type="match status" value="1"/>
</dbReference>
<dbReference type="InterPro" id="IPR036779">
    <property type="entry name" value="LysM_dom_sf"/>
</dbReference>
<dbReference type="AlphaFoldDB" id="A0AAE0LCW3"/>